<evidence type="ECO:0000256" key="3">
    <source>
        <dbReference type="ARBA" id="ARBA00022801"/>
    </source>
</evidence>
<keyword evidence="3" id="KW-0378">Hydrolase</keyword>
<dbReference type="PANTHER" id="PTHR30404">
    <property type="entry name" value="N-ACETYLMURAMOYL-L-ALANINE AMIDASE"/>
    <property type="match status" value="1"/>
</dbReference>
<dbReference type="Pfam" id="PF01520">
    <property type="entry name" value="Amidase_3"/>
    <property type="match status" value="1"/>
</dbReference>
<dbReference type="AlphaFoldDB" id="A0A975SR76"/>
<dbReference type="PANTHER" id="PTHR30404:SF0">
    <property type="entry name" value="N-ACETYLMURAMOYL-L-ALANINE AMIDASE AMIC"/>
    <property type="match status" value="1"/>
</dbReference>
<evidence type="ECO:0000313" key="5">
    <source>
        <dbReference type="EMBL" id="QWT50489.1"/>
    </source>
</evidence>
<gene>
    <name evidence="5" type="ORF">Azoinq_06800</name>
</gene>
<dbReference type="EC" id="3.5.1.28" evidence="2"/>
<feature type="domain" description="MurNAc-LAA" evidence="4">
    <location>
        <begin position="58"/>
        <end position="206"/>
    </location>
</feature>
<dbReference type="GO" id="GO:0009253">
    <property type="term" value="P:peptidoglycan catabolic process"/>
    <property type="evidence" value="ECO:0007669"/>
    <property type="project" value="InterPro"/>
</dbReference>
<accession>A0A975SR76</accession>
<evidence type="ECO:0000313" key="6">
    <source>
        <dbReference type="Proteomes" id="UP000683428"/>
    </source>
</evidence>
<dbReference type="SMART" id="SM00646">
    <property type="entry name" value="Ami_3"/>
    <property type="match status" value="1"/>
</dbReference>
<dbReference type="InterPro" id="IPR050695">
    <property type="entry name" value="N-acetylmuramoyl_amidase_3"/>
</dbReference>
<evidence type="ECO:0000259" key="4">
    <source>
        <dbReference type="SMART" id="SM00646"/>
    </source>
</evidence>
<dbReference type="CDD" id="cd02696">
    <property type="entry name" value="MurNAc-LAA"/>
    <property type="match status" value="1"/>
</dbReference>
<comment type="catalytic activity">
    <reaction evidence="1">
        <text>Hydrolyzes the link between N-acetylmuramoyl residues and L-amino acid residues in certain cell-wall glycopeptides.</text>
        <dbReference type="EC" id="3.5.1.28"/>
    </reaction>
</comment>
<dbReference type="InterPro" id="IPR002508">
    <property type="entry name" value="MurNAc-LAA_cat"/>
</dbReference>
<proteinExistence type="predicted"/>
<organism evidence="5 6">
    <name type="scientific">Azospira inquinata</name>
    <dbReference type="NCBI Taxonomy" id="2785627"/>
    <lineage>
        <taxon>Bacteria</taxon>
        <taxon>Pseudomonadati</taxon>
        <taxon>Pseudomonadota</taxon>
        <taxon>Betaproteobacteria</taxon>
        <taxon>Rhodocyclales</taxon>
        <taxon>Rhodocyclaceae</taxon>
        <taxon>Azospira</taxon>
    </lineage>
</organism>
<protein>
    <recommendedName>
        <fullName evidence="2">N-acetylmuramoyl-L-alanine amidase</fullName>
        <ecNumber evidence="2">3.5.1.28</ecNumber>
    </recommendedName>
</protein>
<dbReference type="GO" id="GO:0030288">
    <property type="term" value="C:outer membrane-bounded periplasmic space"/>
    <property type="evidence" value="ECO:0007669"/>
    <property type="project" value="TreeGrafter"/>
</dbReference>
<evidence type="ECO:0000256" key="1">
    <source>
        <dbReference type="ARBA" id="ARBA00001561"/>
    </source>
</evidence>
<name>A0A975SR76_9RHOO</name>
<dbReference type="Proteomes" id="UP000683428">
    <property type="component" value="Chromosome"/>
</dbReference>
<evidence type="ECO:0000256" key="2">
    <source>
        <dbReference type="ARBA" id="ARBA00011901"/>
    </source>
</evidence>
<keyword evidence="6" id="KW-1185">Reference proteome</keyword>
<dbReference type="EMBL" id="CP064782">
    <property type="protein sequence ID" value="QWT50489.1"/>
    <property type="molecule type" value="Genomic_DNA"/>
</dbReference>
<dbReference type="KEGG" id="aiq:Azoinq_06800"/>
<dbReference type="GO" id="GO:0008745">
    <property type="term" value="F:N-acetylmuramoyl-L-alanine amidase activity"/>
    <property type="evidence" value="ECO:0007669"/>
    <property type="project" value="UniProtKB-EC"/>
</dbReference>
<sequence>MDVGHSLKDSGAISARGRSEFSFNLDLARQLATALEAKHLAVTRINFDGKIPSLAARPEAAVGADYFISLHHDSLDPSFLHLWEWDGRPETYNDEPRFRGFALFISHRNPDVAQSLACASAIGARLRRLGFARATHHSATALGTPRPWADETNGVRFYDTLLVTSHTTVPAVLLEAGMLKNREEELALADPANQARMADGIATGLAACMMELRADKGEGRQ</sequence>
<reference evidence="5" key="1">
    <citation type="submission" date="2020-11" db="EMBL/GenBank/DDBJ databases">
        <title>Azospira inquinata sp. nov.</title>
        <authorList>
            <person name="Moe W.M."/>
            <person name="Mikes M.C."/>
        </authorList>
    </citation>
    <scope>NUCLEOTIDE SEQUENCE</scope>
    <source>
        <strain evidence="5">Azo-3</strain>
    </source>
</reference>